<feature type="domain" description="Cobalamin-independent methionine synthase MetE N-terminal" evidence="1">
    <location>
        <begin position="2"/>
        <end position="77"/>
    </location>
</feature>
<keyword evidence="2" id="KW-0489">Methyltransferase</keyword>
<dbReference type="SUPFAM" id="SSF51726">
    <property type="entry name" value="UROD/MetE-like"/>
    <property type="match status" value="1"/>
</dbReference>
<reference evidence="2" key="1">
    <citation type="submission" date="2013-12" db="EMBL/GenBank/DDBJ databases">
        <title>A Varibaculum cambriense genome reconstructed from a premature infant gut community with otherwise low bacterial novelty that shifts toward anaerobic metabolism during the third week of life.</title>
        <authorList>
            <person name="Brown C.T."/>
            <person name="Sharon I."/>
            <person name="Thomas B.C."/>
            <person name="Castelle C.J."/>
            <person name="Morowitz M.J."/>
            <person name="Banfield J.F."/>
        </authorList>
    </citation>
    <scope>NUCLEOTIDE SEQUENCE</scope>
</reference>
<feature type="non-terminal residue" evidence="2">
    <location>
        <position position="77"/>
    </location>
</feature>
<dbReference type="InterPro" id="IPR038071">
    <property type="entry name" value="UROD/MetE-like_sf"/>
</dbReference>
<evidence type="ECO:0000259" key="1">
    <source>
        <dbReference type="Pfam" id="PF08267"/>
    </source>
</evidence>
<dbReference type="GO" id="GO:0008270">
    <property type="term" value="F:zinc ion binding"/>
    <property type="evidence" value="ECO:0007669"/>
    <property type="project" value="InterPro"/>
</dbReference>
<dbReference type="PANTHER" id="PTHR30519">
    <property type="entry name" value="5-METHYLTETRAHYDROPTEROYLTRIGLUTAMATE--HOMOCYSTEINE METHYLTRANSFERASE"/>
    <property type="match status" value="1"/>
</dbReference>
<dbReference type="AlphaFoldDB" id="W1XR18"/>
<name>W1XR18_9ZZZZ</name>
<proteinExistence type="predicted"/>
<keyword evidence="2" id="KW-0808">Transferase</keyword>
<accession>W1XR18</accession>
<protein>
    <submittedName>
        <fullName evidence="2">5-methyltetrahydropteroyltriglutamate-homocysteine methyltransferase</fullName>
    </submittedName>
</protein>
<sequence>KDIEAITRIYEELLKDKGKLNILIQTYFGDIRDCYSEITALGFDGIGLDFVEGKKSLELVKEKGFPKNTTLFAGIVN</sequence>
<dbReference type="GO" id="GO:0032259">
    <property type="term" value="P:methylation"/>
    <property type="evidence" value="ECO:0007669"/>
    <property type="project" value="UniProtKB-KW"/>
</dbReference>
<dbReference type="Gene3D" id="3.20.20.210">
    <property type="match status" value="1"/>
</dbReference>
<feature type="non-terminal residue" evidence="2">
    <location>
        <position position="1"/>
    </location>
</feature>
<comment type="caution">
    <text evidence="2">The sequence shown here is derived from an EMBL/GenBank/DDBJ whole genome shotgun (WGS) entry which is preliminary data.</text>
</comment>
<dbReference type="Pfam" id="PF08267">
    <property type="entry name" value="Meth_synt_1"/>
    <property type="match status" value="1"/>
</dbReference>
<dbReference type="GO" id="GO:0003871">
    <property type="term" value="F:5-methyltetrahydropteroyltriglutamate-homocysteine S-methyltransferase activity"/>
    <property type="evidence" value="ECO:0007669"/>
    <property type="project" value="InterPro"/>
</dbReference>
<dbReference type="InterPro" id="IPR013215">
    <property type="entry name" value="Cbl-indep_Met_Synth_N"/>
</dbReference>
<evidence type="ECO:0000313" key="2">
    <source>
        <dbReference type="EMBL" id="ETJ32692.1"/>
    </source>
</evidence>
<dbReference type="GO" id="GO:0008652">
    <property type="term" value="P:amino acid biosynthetic process"/>
    <property type="evidence" value="ECO:0007669"/>
    <property type="project" value="InterPro"/>
</dbReference>
<dbReference type="EMBL" id="AZMM01012860">
    <property type="protein sequence ID" value="ETJ32692.1"/>
    <property type="molecule type" value="Genomic_DNA"/>
</dbReference>
<organism evidence="2">
    <name type="scientific">human gut metagenome</name>
    <dbReference type="NCBI Taxonomy" id="408170"/>
    <lineage>
        <taxon>unclassified sequences</taxon>
        <taxon>metagenomes</taxon>
        <taxon>organismal metagenomes</taxon>
    </lineage>
</organism>
<gene>
    <name evidence="2" type="ORF">Q604_UNBC12860G0001</name>
</gene>